<dbReference type="Pfam" id="PF00364">
    <property type="entry name" value="Biotin_lipoyl"/>
    <property type="match status" value="1"/>
</dbReference>
<evidence type="ECO:0000256" key="1">
    <source>
        <dbReference type="ARBA" id="ARBA00001938"/>
    </source>
</evidence>
<dbReference type="InterPro" id="IPR011053">
    <property type="entry name" value="Single_hybrid_motif"/>
</dbReference>
<dbReference type="InterPro" id="IPR004167">
    <property type="entry name" value="PSBD"/>
</dbReference>
<evidence type="ECO:0000259" key="10">
    <source>
        <dbReference type="PROSITE" id="PS51826"/>
    </source>
</evidence>
<keyword evidence="6 7" id="KW-0012">Acyltransferase</keyword>
<reference evidence="11 12" key="1">
    <citation type="submission" date="2024-01" db="EMBL/GenBank/DDBJ databases">
        <title>Maribacter spp. originated from different algae showed divergent polysaccharides utilization ability.</title>
        <authorList>
            <person name="Wang H."/>
            <person name="Wu Y."/>
        </authorList>
    </citation>
    <scope>NUCLEOTIDE SEQUENCE [LARGE SCALE GENOMIC DNA]</scope>
    <source>
        <strain evidence="11 12">PR1</strain>
    </source>
</reference>
<feature type="region of interest" description="Disordered" evidence="8">
    <location>
        <begin position="175"/>
        <end position="213"/>
    </location>
</feature>
<dbReference type="SUPFAM" id="SSF51230">
    <property type="entry name" value="Single hybrid motif"/>
    <property type="match status" value="1"/>
</dbReference>
<comment type="similarity">
    <text evidence="2 7">Belongs to the 2-oxoacid dehydrogenase family.</text>
</comment>
<comment type="subunit">
    <text evidence="3">Forms a 24-polypeptide structural core with octahedral symmetry.</text>
</comment>
<evidence type="ECO:0000313" key="11">
    <source>
        <dbReference type="EMBL" id="MEE1977436.1"/>
    </source>
</evidence>
<protein>
    <recommendedName>
        <fullName evidence="7">Dihydrolipoamide acetyltransferase component of pyruvate dehydrogenase complex</fullName>
        <ecNumber evidence="7">2.3.1.-</ecNumber>
    </recommendedName>
</protein>
<evidence type="ECO:0000313" key="12">
    <source>
        <dbReference type="Proteomes" id="UP001356308"/>
    </source>
</evidence>
<dbReference type="Gene3D" id="4.10.320.10">
    <property type="entry name" value="E3-binding domain"/>
    <property type="match status" value="1"/>
</dbReference>
<dbReference type="InterPro" id="IPR000089">
    <property type="entry name" value="Biotin_lipoyl"/>
</dbReference>
<dbReference type="PANTHER" id="PTHR43178">
    <property type="entry name" value="DIHYDROLIPOAMIDE ACETYLTRANSFERASE COMPONENT OF PYRUVATE DEHYDROGENASE COMPLEX"/>
    <property type="match status" value="1"/>
</dbReference>
<dbReference type="Pfam" id="PF02817">
    <property type="entry name" value="E3_binding"/>
    <property type="match status" value="1"/>
</dbReference>
<sequence>MSKFELKLPRMGESVAEATLTSWLKEVGDTVEMDEAIFEIATDKVDSEVPSEVDGVLVEKRFNVDDVVKVGQIVAVIEIDGEEENAHGNNEDKGESAKVEEEMITAAEDAVVQAKDTVSRPVQDYSASDRFYSPLVKNIAKEEGVSLEELESISGTGNEGRVTKNDILGYLEGRSNGSFGKMDSKQAEQIPPQPKPDKKEVVESSNTEQNEEVQVKVGAGDEVIPMSRMGKLIAKHMANSISTSAHVQSFIEVDVTNIVNWRNKMKVAFEKQEGEKLTFTPIFMEAIAKALKKYPMMNISVEGDSVVKKKNINIGMAAALPDGNLIVPVIKNADQLNLVGMAKVVNDLAERSRNNALKPDEVKDGTYTVTNVGTFGSVFGTPIINQPQVGIMALGAIRKIPSVIETEEGDFIGVRSKMYLSHSYDHRVVNGALGSMFAKAVADYLEAWDPDREI</sequence>
<evidence type="ECO:0000256" key="4">
    <source>
        <dbReference type="ARBA" id="ARBA00022679"/>
    </source>
</evidence>
<dbReference type="Proteomes" id="UP001356308">
    <property type="component" value="Unassembled WGS sequence"/>
</dbReference>
<dbReference type="PROSITE" id="PS00189">
    <property type="entry name" value="LIPOYL"/>
    <property type="match status" value="1"/>
</dbReference>
<dbReference type="PANTHER" id="PTHR43178:SF5">
    <property type="entry name" value="LIPOAMIDE ACYLTRANSFERASE COMPONENT OF BRANCHED-CHAIN ALPHA-KETO ACID DEHYDROGENASE COMPLEX, MITOCHONDRIAL"/>
    <property type="match status" value="1"/>
</dbReference>
<evidence type="ECO:0000256" key="3">
    <source>
        <dbReference type="ARBA" id="ARBA00011484"/>
    </source>
</evidence>
<organism evidence="11 12">
    <name type="scientific">Maribacter cobaltidurans</name>
    <dbReference type="NCBI Taxonomy" id="1178778"/>
    <lineage>
        <taxon>Bacteria</taxon>
        <taxon>Pseudomonadati</taxon>
        <taxon>Bacteroidota</taxon>
        <taxon>Flavobacteriia</taxon>
        <taxon>Flavobacteriales</taxon>
        <taxon>Flavobacteriaceae</taxon>
        <taxon>Maribacter</taxon>
    </lineage>
</organism>
<dbReference type="GO" id="GO:0016746">
    <property type="term" value="F:acyltransferase activity"/>
    <property type="evidence" value="ECO:0007669"/>
    <property type="project" value="UniProtKB-KW"/>
</dbReference>
<dbReference type="Gene3D" id="2.40.50.100">
    <property type="match status" value="1"/>
</dbReference>
<gene>
    <name evidence="11" type="ORF">V1I91_15225</name>
</gene>
<name>A0ABU7IWU6_9FLAO</name>
<evidence type="ECO:0000256" key="8">
    <source>
        <dbReference type="SAM" id="MobiDB-lite"/>
    </source>
</evidence>
<keyword evidence="4 7" id="KW-0808">Transferase</keyword>
<dbReference type="PROSITE" id="PS50968">
    <property type="entry name" value="BIOTINYL_LIPOYL"/>
    <property type="match status" value="1"/>
</dbReference>
<dbReference type="CDD" id="cd06849">
    <property type="entry name" value="lipoyl_domain"/>
    <property type="match status" value="1"/>
</dbReference>
<dbReference type="InterPro" id="IPR036625">
    <property type="entry name" value="E3-bd_dom_sf"/>
</dbReference>
<comment type="cofactor">
    <cofactor evidence="1 7">
        <name>(R)-lipoate</name>
        <dbReference type="ChEBI" id="CHEBI:83088"/>
    </cofactor>
</comment>
<proteinExistence type="inferred from homology"/>
<keyword evidence="5 7" id="KW-0450">Lipoyl</keyword>
<feature type="domain" description="Peripheral subunit-binding (PSBD)" evidence="10">
    <location>
        <begin position="131"/>
        <end position="171"/>
    </location>
</feature>
<dbReference type="EMBL" id="JAZDDG010000007">
    <property type="protein sequence ID" value="MEE1977436.1"/>
    <property type="molecule type" value="Genomic_DNA"/>
</dbReference>
<dbReference type="Gene3D" id="3.30.559.10">
    <property type="entry name" value="Chloramphenicol acetyltransferase-like domain"/>
    <property type="match status" value="1"/>
</dbReference>
<dbReference type="SUPFAM" id="SSF52777">
    <property type="entry name" value="CoA-dependent acyltransferases"/>
    <property type="match status" value="1"/>
</dbReference>
<dbReference type="RefSeq" id="WP_272652124.1">
    <property type="nucleotide sequence ID" value="NZ_JAZDDG010000007.1"/>
</dbReference>
<dbReference type="InterPro" id="IPR023213">
    <property type="entry name" value="CAT-like_dom_sf"/>
</dbReference>
<dbReference type="SUPFAM" id="SSF47005">
    <property type="entry name" value="Peripheral subunit-binding domain of 2-oxo acid dehydrogenase complex"/>
    <property type="match status" value="1"/>
</dbReference>
<dbReference type="PROSITE" id="PS51826">
    <property type="entry name" value="PSBD"/>
    <property type="match status" value="1"/>
</dbReference>
<dbReference type="Pfam" id="PF00198">
    <property type="entry name" value="2-oxoacid_dh"/>
    <property type="match status" value="1"/>
</dbReference>
<evidence type="ECO:0000256" key="6">
    <source>
        <dbReference type="ARBA" id="ARBA00023315"/>
    </source>
</evidence>
<keyword evidence="12" id="KW-1185">Reference proteome</keyword>
<evidence type="ECO:0000259" key="9">
    <source>
        <dbReference type="PROSITE" id="PS50968"/>
    </source>
</evidence>
<evidence type="ECO:0000256" key="7">
    <source>
        <dbReference type="RuleBase" id="RU003423"/>
    </source>
</evidence>
<evidence type="ECO:0000256" key="5">
    <source>
        <dbReference type="ARBA" id="ARBA00022823"/>
    </source>
</evidence>
<comment type="caution">
    <text evidence="11">The sequence shown here is derived from an EMBL/GenBank/DDBJ whole genome shotgun (WGS) entry which is preliminary data.</text>
</comment>
<feature type="domain" description="Lipoyl-binding" evidence="9">
    <location>
        <begin position="3"/>
        <end position="78"/>
    </location>
</feature>
<evidence type="ECO:0000256" key="2">
    <source>
        <dbReference type="ARBA" id="ARBA00007317"/>
    </source>
</evidence>
<accession>A0ABU7IWU6</accession>
<dbReference type="EC" id="2.3.1.-" evidence="7"/>
<dbReference type="InterPro" id="IPR001078">
    <property type="entry name" value="2-oxoacid_DH_actylTfrase"/>
</dbReference>
<dbReference type="InterPro" id="IPR003016">
    <property type="entry name" value="2-oxoA_DH_lipoyl-BS"/>
</dbReference>
<dbReference type="InterPro" id="IPR050743">
    <property type="entry name" value="2-oxoacid_DH_E2_comp"/>
</dbReference>